<dbReference type="Gene3D" id="2.115.10.20">
    <property type="entry name" value="Glycosyl hydrolase domain, family 43"/>
    <property type="match status" value="1"/>
</dbReference>
<evidence type="ECO:0000313" key="7">
    <source>
        <dbReference type="Proteomes" id="UP000285211"/>
    </source>
</evidence>
<keyword evidence="7" id="KW-1185">Reference proteome</keyword>
<feature type="domain" description="Beta-xylosidase C-terminal Concanavalin A-like" evidence="5">
    <location>
        <begin position="330"/>
        <end position="511"/>
    </location>
</feature>
<dbReference type="PANTHER" id="PTHR42812">
    <property type="entry name" value="BETA-XYLOSIDASE"/>
    <property type="match status" value="1"/>
</dbReference>
<name>A0A437KWB0_9FLAO</name>
<dbReference type="Proteomes" id="UP000285211">
    <property type="component" value="Unassembled WGS sequence"/>
</dbReference>
<dbReference type="OrthoDB" id="9801455at2"/>
<dbReference type="InterPro" id="IPR051795">
    <property type="entry name" value="Glycosyl_Hydrlase_43"/>
</dbReference>
<evidence type="ECO:0000313" key="6">
    <source>
        <dbReference type="EMBL" id="RVT76710.1"/>
    </source>
</evidence>
<dbReference type="EMBL" id="SACJ01000004">
    <property type="protein sequence ID" value="RVT76710.1"/>
    <property type="molecule type" value="Genomic_DNA"/>
</dbReference>
<evidence type="ECO:0000256" key="3">
    <source>
        <dbReference type="ARBA" id="ARBA00023295"/>
    </source>
</evidence>
<dbReference type="InterPro" id="IPR013320">
    <property type="entry name" value="ConA-like_dom_sf"/>
</dbReference>
<dbReference type="InterPro" id="IPR041542">
    <property type="entry name" value="GH43_C2"/>
</dbReference>
<gene>
    <name evidence="6" type="ORF">EOD40_09430</name>
</gene>
<dbReference type="Pfam" id="PF17851">
    <property type="entry name" value="GH43_C2"/>
    <property type="match status" value="1"/>
</dbReference>
<dbReference type="SUPFAM" id="SSF75005">
    <property type="entry name" value="Arabinanase/levansucrase/invertase"/>
    <property type="match status" value="1"/>
</dbReference>
<dbReference type="InterPro" id="IPR023296">
    <property type="entry name" value="Glyco_hydro_beta-prop_sf"/>
</dbReference>
<dbReference type="Pfam" id="PF04616">
    <property type="entry name" value="Glyco_hydro_43"/>
    <property type="match status" value="1"/>
</dbReference>
<dbReference type="GO" id="GO:0005975">
    <property type="term" value="P:carbohydrate metabolic process"/>
    <property type="evidence" value="ECO:0007669"/>
    <property type="project" value="InterPro"/>
</dbReference>
<dbReference type="GO" id="GO:0004553">
    <property type="term" value="F:hydrolase activity, hydrolyzing O-glycosyl compounds"/>
    <property type="evidence" value="ECO:0007669"/>
    <property type="project" value="InterPro"/>
</dbReference>
<evidence type="ECO:0000256" key="1">
    <source>
        <dbReference type="ARBA" id="ARBA00009865"/>
    </source>
</evidence>
<dbReference type="AlphaFoldDB" id="A0A437KWB0"/>
<proteinExistence type="inferred from homology"/>
<comment type="caution">
    <text evidence="6">The sequence shown here is derived from an EMBL/GenBank/DDBJ whole genome shotgun (WGS) entry which is preliminary data.</text>
</comment>
<dbReference type="SUPFAM" id="SSF49899">
    <property type="entry name" value="Concanavalin A-like lectins/glucanases"/>
    <property type="match status" value="1"/>
</dbReference>
<dbReference type="RefSeq" id="WP_128194909.1">
    <property type="nucleotide sequence ID" value="NZ_SACJ01000004.1"/>
</dbReference>
<accession>A0A437KWB0</accession>
<keyword evidence="2 4" id="KW-0378">Hydrolase</keyword>
<protein>
    <submittedName>
        <fullName evidence="6">Glycosyl hydrolase 43 family protein</fullName>
    </submittedName>
</protein>
<sequence>MRNNILALYFIILISTLTYCQKRGSWGDQGNGTYINPIINADYSDPDVIRVGNKYYMICSEFHYMGMTIQESEDMVNWKIIGRIYNRLDFPAYDSFKRYAGGSWAPAIRFHENKFWIYFCTINEGLFMTSASNPEGPWSPLLLVKNIEKWEDPCPFWDDDGQTYLGHSVHGAGPIIIHKMSADGTKLLDEGKTVYTGPVAEGTKIYKRNNYYYISIPEGGVSEGWQTILRSKNIYGPYEKKVVLEKGSTNINGPHQGSIVDTPNGEWWFYHFQSAGALGRVLHLQPMFWYDDWPVIGIDIDRNGIGEPVSVWKKPNIGSTFPIIAPQSDDEFNTKNLSLQWQWNHNPIDSHWSLTDKKGYLVLKAKKASNIMEAYNTLTQKVMGNTGEVTVQMDIKDMISGQKAGLSSMSKVYNSVGVKNHQGKLYVFFEGKDKKYEEVIIPNKTIYFKLKLDLIQQKNHFFYSMDNKNFKAIGPDFNAEFGYWKGSRVALFSYNELNDGGSAAFNFFHYNYDGPK</sequence>
<evidence type="ECO:0000256" key="2">
    <source>
        <dbReference type="ARBA" id="ARBA00022801"/>
    </source>
</evidence>
<organism evidence="6 7">
    <name type="scientific">Flavobacterium sufflavum</name>
    <dbReference type="NCBI Taxonomy" id="1921138"/>
    <lineage>
        <taxon>Bacteria</taxon>
        <taxon>Pseudomonadati</taxon>
        <taxon>Bacteroidota</taxon>
        <taxon>Flavobacteriia</taxon>
        <taxon>Flavobacteriales</taxon>
        <taxon>Flavobacteriaceae</taxon>
        <taxon>Flavobacterium</taxon>
    </lineage>
</organism>
<dbReference type="Gene3D" id="2.60.120.200">
    <property type="match status" value="1"/>
</dbReference>
<evidence type="ECO:0000259" key="5">
    <source>
        <dbReference type="Pfam" id="PF17851"/>
    </source>
</evidence>
<dbReference type="PANTHER" id="PTHR42812:SF12">
    <property type="entry name" value="BETA-XYLOSIDASE-RELATED"/>
    <property type="match status" value="1"/>
</dbReference>
<reference evidence="6 7" key="1">
    <citation type="submission" date="2019-01" db="EMBL/GenBank/DDBJ databases">
        <authorList>
            <person name="Chen W.-M."/>
        </authorList>
    </citation>
    <scope>NUCLEOTIDE SEQUENCE [LARGE SCALE GENOMIC DNA]</scope>
    <source>
        <strain evidence="6 7">BBQ-12</strain>
    </source>
</reference>
<comment type="similarity">
    <text evidence="1 4">Belongs to the glycosyl hydrolase 43 family.</text>
</comment>
<evidence type="ECO:0000256" key="4">
    <source>
        <dbReference type="RuleBase" id="RU361187"/>
    </source>
</evidence>
<dbReference type="CDD" id="cd09001">
    <property type="entry name" value="GH43_FsAxh1-like"/>
    <property type="match status" value="1"/>
</dbReference>
<keyword evidence="3 4" id="KW-0326">Glycosidase</keyword>
<dbReference type="InterPro" id="IPR006710">
    <property type="entry name" value="Glyco_hydro_43"/>
</dbReference>